<protein>
    <submittedName>
        <fullName evidence="1">Uncharacterized protein</fullName>
    </submittedName>
</protein>
<dbReference type="EMBL" id="JAGTUK010000001">
    <property type="protein sequence ID" value="MBS0022595.1"/>
    <property type="molecule type" value="Genomic_DNA"/>
</dbReference>
<evidence type="ECO:0000313" key="1">
    <source>
        <dbReference type="EMBL" id="MBS0022595.1"/>
    </source>
</evidence>
<dbReference type="RefSeq" id="WP_211539834.1">
    <property type="nucleotide sequence ID" value="NZ_JAGTUK010000001.1"/>
</dbReference>
<reference evidence="1 2" key="1">
    <citation type="submission" date="2021-04" db="EMBL/GenBank/DDBJ databases">
        <title>Whole genome analysis of root endophytic bacterium Microbacterium paraoxydans ku-mp colonizing RP-bio226 rice variety.</title>
        <authorList>
            <person name="Ulaganathan K."/>
            <person name="Latha B."/>
        </authorList>
    </citation>
    <scope>NUCLEOTIDE SEQUENCE [LARGE SCALE GENOMIC DNA]</scope>
    <source>
        <strain evidence="2">ku-mp</strain>
    </source>
</reference>
<name>A0ABS5II06_9MICO</name>
<comment type="caution">
    <text evidence="1">The sequence shown here is derived from an EMBL/GenBank/DDBJ whole genome shotgun (WGS) entry which is preliminary data.</text>
</comment>
<dbReference type="Proteomes" id="UP000678243">
    <property type="component" value="Unassembled WGS sequence"/>
</dbReference>
<evidence type="ECO:0000313" key="2">
    <source>
        <dbReference type="Proteomes" id="UP000678243"/>
    </source>
</evidence>
<gene>
    <name evidence="1" type="ORF">KE274_00590</name>
</gene>
<proteinExistence type="predicted"/>
<sequence>MEESRPARRSSPGFVSMPHALGRGAREDIVWEALERIDGKPAPEIGAMQAAMGNEAEVRLVHDTVRAYLDARGLRDTAAWAERIGVAE</sequence>
<accession>A0ABS5II06</accession>
<keyword evidence="2" id="KW-1185">Reference proteome</keyword>
<organism evidence="1 2">
    <name type="scientific">Microbacterium paraoxydans</name>
    <dbReference type="NCBI Taxonomy" id="199592"/>
    <lineage>
        <taxon>Bacteria</taxon>
        <taxon>Bacillati</taxon>
        <taxon>Actinomycetota</taxon>
        <taxon>Actinomycetes</taxon>
        <taxon>Micrococcales</taxon>
        <taxon>Microbacteriaceae</taxon>
        <taxon>Microbacterium</taxon>
    </lineage>
</organism>